<evidence type="ECO:0000313" key="7">
    <source>
        <dbReference type="EMBL" id="PYE01080.1"/>
    </source>
</evidence>
<name>A0A318R2E2_PROMR</name>
<dbReference type="InterPro" id="IPR005644">
    <property type="entry name" value="NolW-like"/>
</dbReference>
<feature type="domain" description="NolW-like" evidence="6">
    <location>
        <begin position="361"/>
        <end position="463"/>
    </location>
</feature>
<sequence>MNKRAEIKLILLTLLFATPMAGLANMNKHSLFEAKISNQNQKSATTLISEEKLIKELHDQGAISTKNANEYLKENKRLNLISPDLNNNISPLKELKKEGMFEIAIEEVGSSFNIDFLDKGKISNYKISKFKNGWKIFISFNDNYLINLSNLNKPRKYISKLEVEKINNKSYTFKIYKNRRYKLSKPTIGDKKDPKIEIKATKLRKESKLLVDSPLSYVSNTKSGNNSVKKAIAPPLGNIATGSVVLQNRGFINLNGPNISLTLNNMPAKDALLKLAKMAGYGFILANDNSQNESGKNSFNSKSINNLDQGPKVTLSFVDENYSIAFNSILLASGLQAKLTDDLIIVGENVLGKTFGPQLSKVYRMNQASASSAADFLASLGAKISKVIIASATSSDSVTNSGTTSNSPNTTTLIDSYSATTGPLKGLTGTTDSRLQTLTLVGSPELILIAEKYLKQLDLRQRQVALSVKILDVELSKNEALNNDFAFRTGSTFIVNEQGKLFSAFGNFIPPAISGTLPSIVKTVTNGVSSNKTDSDTSSDTTTTNSSTENSLTTSKTPNPGNSYKPNELYSFLMAKIQDSSTKVLANPTLILSENPEKIVGGQAVVAQSGGGGQASIGRPYANESFVTLGTDVITGFQVNQSDNGAVTCQANFSTSGITFGARVNKIDDNGYVTFSLSPKLTAISEIINIPNCGPVNVLSVRRLDTGMLRVRDSQTLILTGVLSDIEGEVTSKIPLLGDIPIIGRAFRSKSNSSRKSELVIMVTPQIVNDSQINTSGVGYLPKVRETKELIEGK</sequence>
<dbReference type="Pfam" id="PF00263">
    <property type="entry name" value="Secretin"/>
    <property type="match status" value="1"/>
</dbReference>
<accession>A0A318R2E2</accession>
<comment type="similarity">
    <text evidence="1">Belongs to the bacterial secretin family.</text>
</comment>
<feature type="domain" description="Type II/III secretion system secretin-like" evidence="5">
    <location>
        <begin position="629"/>
        <end position="768"/>
    </location>
</feature>
<comment type="subcellular location">
    <subcellularLocation>
        <location evidence="2">Cell outer membrane</location>
    </subcellularLocation>
</comment>
<dbReference type="InterPro" id="IPR004846">
    <property type="entry name" value="T2SS/T3SS_dom"/>
</dbReference>
<organism evidence="7 8">
    <name type="scientific">Prochlorococcus marinus XMU1408</name>
    <dbReference type="NCBI Taxonomy" id="2213228"/>
    <lineage>
        <taxon>Bacteria</taxon>
        <taxon>Bacillati</taxon>
        <taxon>Cyanobacteriota</taxon>
        <taxon>Cyanophyceae</taxon>
        <taxon>Synechococcales</taxon>
        <taxon>Prochlorococcaceae</taxon>
        <taxon>Prochlorococcus</taxon>
    </lineage>
</organism>
<gene>
    <name evidence="7" type="ORF">DNJ73_06505</name>
</gene>
<evidence type="ECO:0000256" key="4">
    <source>
        <dbReference type="SAM" id="SignalP"/>
    </source>
</evidence>
<dbReference type="GO" id="GO:0015627">
    <property type="term" value="C:type II protein secretion system complex"/>
    <property type="evidence" value="ECO:0007669"/>
    <property type="project" value="TreeGrafter"/>
</dbReference>
<dbReference type="EMBL" id="QJUE01000005">
    <property type="protein sequence ID" value="PYE01080.1"/>
    <property type="molecule type" value="Genomic_DNA"/>
</dbReference>
<reference evidence="7 8" key="1">
    <citation type="journal article" date="2018" name="Appl. Environ. Microbiol.">
        <title>Genome rearrangement shapes Prochlorococcus ecological adaptation.</title>
        <authorList>
            <person name="Yan W."/>
            <person name="Wei S."/>
            <person name="Wang Q."/>
            <person name="Xiao X."/>
            <person name="Zeng Q."/>
            <person name="Jiao N."/>
            <person name="Zhang R."/>
        </authorList>
    </citation>
    <scope>NUCLEOTIDE SEQUENCE [LARGE SCALE GENOMIC DNA]</scope>
    <source>
        <strain evidence="7 8">XMU1408</strain>
    </source>
</reference>
<dbReference type="PANTHER" id="PTHR30332">
    <property type="entry name" value="PROBABLE GENERAL SECRETION PATHWAY PROTEIN D"/>
    <property type="match status" value="1"/>
</dbReference>
<proteinExistence type="inferred from homology"/>
<dbReference type="GO" id="GO:0009279">
    <property type="term" value="C:cell outer membrane"/>
    <property type="evidence" value="ECO:0007669"/>
    <property type="project" value="UniProtKB-SubCell"/>
</dbReference>
<evidence type="ECO:0000256" key="2">
    <source>
        <dbReference type="RuleBase" id="RU004004"/>
    </source>
</evidence>
<feature type="compositionally biased region" description="Low complexity" evidence="3">
    <location>
        <begin position="529"/>
        <end position="557"/>
    </location>
</feature>
<evidence type="ECO:0000256" key="3">
    <source>
        <dbReference type="SAM" id="MobiDB-lite"/>
    </source>
</evidence>
<evidence type="ECO:0000259" key="5">
    <source>
        <dbReference type="Pfam" id="PF00263"/>
    </source>
</evidence>
<comment type="caution">
    <text evidence="7">The sequence shown here is derived from an EMBL/GenBank/DDBJ whole genome shotgun (WGS) entry which is preliminary data.</text>
</comment>
<keyword evidence="2" id="KW-0813">Transport</keyword>
<dbReference type="PANTHER" id="PTHR30332:SF17">
    <property type="entry name" value="TYPE IV PILIATION SYSTEM PROTEIN DR_0774-RELATED"/>
    <property type="match status" value="1"/>
</dbReference>
<dbReference type="GO" id="GO:0009306">
    <property type="term" value="P:protein secretion"/>
    <property type="evidence" value="ECO:0007669"/>
    <property type="project" value="InterPro"/>
</dbReference>
<feature type="signal peptide" evidence="4">
    <location>
        <begin position="1"/>
        <end position="24"/>
    </location>
</feature>
<dbReference type="Pfam" id="PF03958">
    <property type="entry name" value="Secretin_N"/>
    <property type="match status" value="1"/>
</dbReference>
<dbReference type="OrthoDB" id="9779724at2"/>
<evidence type="ECO:0000259" key="6">
    <source>
        <dbReference type="Pfam" id="PF03958"/>
    </source>
</evidence>
<protein>
    <submittedName>
        <fullName evidence="7">General secretion pathway protein GspD</fullName>
    </submittedName>
</protein>
<evidence type="ECO:0000256" key="1">
    <source>
        <dbReference type="RuleBase" id="RU004003"/>
    </source>
</evidence>
<evidence type="ECO:0000313" key="8">
    <source>
        <dbReference type="Proteomes" id="UP000247807"/>
    </source>
</evidence>
<dbReference type="Proteomes" id="UP000247807">
    <property type="component" value="Unassembled WGS sequence"/>
</dbReference>
<dbReference type="AlphaFoldDB" id="A0A318R2E2"/>
<keyword evidence="4" id="KW-0732">Signal</keyword>
<dbReference type="InterPro" id="IPR050810">
    <property type="entry name" value="Bact_Secretion_Sys_Channel"/>
</dbReference>
<dbReference type="RefSeq" id="WP_158466909.1">
    <property type="nucleotide sequence ID" value="NZ_QJUE01000005.1"/>
</dbReference>
<feature type="chain" id="PRO_5016364126" evidence="4">
    <location>
        <begin position="25"/>
        <end position="794"/>
    </location>
</feature>
<feature type="region of interest" description="Disordered" evidence="3">
    <location>
        <begin position="528"/>
        <end position="563"/>
    </location>
</feature>